<protein>
    <recommendedName>
        <fullName evidence="5">Tetraspanin Tsp3</fullName>
    </recommendedName>
</protein>
<keyword evidence="2" id="KW-0812">Transmembrane</keyword>
<keyword evidence="4" id="KW-1185">Reference proteome</keyword>
<feature type="region of interest" description="Disordered" evidence="1">
    <location>
        <begin position="242"/>
        <end position="311"/>
    </location>
</feature>
<evidence type="ECO:0000256" key="1">
    <source>
        <dbReference type="SAM" id="MobiDB-lite"/>
    </source>
</evidence>
<dbReference type="Proteomes" id="UP001600888">
    <property type="component" value="Unassembled WGS sequence"/>
</dbReference>
<feature type="transmembrane region" description="Helical" evidence="2">
    <location>
        <begin position="87"/>
        <end position="106"/>
    </location>
</feature>
<name>A0ABR4F6L0_9PEZI</name>
<evidence type="ECO:0008006" key="5">
    <source>
        <dbReference type="Google" id="ProtNLM"/>
    </source>
</evidence>
<reference evidence="3 4" key="1">
    <citation type="submission" date="2024-03" db="EMBL/GenBank/DDBJ databases">
        <title>A high-quality draft genome sequence of Diaporthe vaccinii, a causative agent of upright dieback and viscid rot disease in cranberry plants.</title>
        <authorList>
            <person name="Sarrasin M."/>
            <person name="Lang B.F."/>
            <person name="Burger G."/>
        </authorList>
    </citation>
    <scope>NUCLEOTIDE SEQUENCE [LARGE SCALE GENOMIC DNA]</scope>
    <source>
        <strain evidence="3 4">IS7</strain>
    </source>
</reference>
<keyword evidence="2" id="KW-1133">Transmembrane helix</keyword>
<feature type="compositionally biased region" description="Basic and acidic residues" evidence="1">
    <location>
        <begin position="285"/>
        <end position="295"/>
    </location>
</feature>
<evidence type="ECO:0000313" key="4">
    <source>
        <dbReference type="Proteomes" id="UP001600888"/>
    </source>
</evidence>
<dbReference type="EMBL" id="JBAWTH010000010">
    <property type="protein sequence ID" value="KAL2290274.1"/>
    <property type="molecule type" value="Genomic_DNA"/>
</dbReference>
<keyword evidence="2" id="KW-0472">Membrane</keyword>
<feature type="transmembrane region" description="Helical" evidence="2">
    <location>
        <begin position="12"/>
        <end position="31"/>
    </location>
</feature>
<comment type="caution">
    <text evidence="3">The sequence shown here is derived from an EMBL/GenBank/DDBJ whole genome shotgun (WGS) entry which is preliminary data.</text>
</comment>
<evidence type="ECO:0000313" key="3">
    <source>
        <dbReference type="EMBL" id="KAL2290274.1"/>
    </source>
</evidence>
<organism evidence="3 4">
    <name type="scientific">Diaporthe vaccinii</name>
    <dbReference type="NCBI Taxonomy" id="105482"/>
    <lineage>
        <taxon>Eukaryota</taxon>
        <taxon>Fungi</taxon>
        <taxon>Dikarya</taxon>
        <taxon>Ascomycota</taxon>
        <taxon>Pezizomycotina</taxon>
        <taxon>Sordariomycetes</taxon>
        <taxon>Sordariomycetidae</taxon>
        <taxon>Diaporthales</taxon>
        <taxon>Diaporthaceae</taxon>
        <taxon>Diaporthe</taxon>
        <taxon>Diaporthe eres species complex</taxon>
    </lineage>
</organism>
<evidence type="ECO:0000256" key="2">
    <source>
        <dbReference type="SAM" id="Phobius"/>
    </source>
</evidence>
<proteinExistence type="predicted"/>
<sequence>MPDNTLKMSWLLFAYPVLILALMGVALYEHTNSVTLSLPLSPVLTFLTILLPLFAAANATALPYLLREKARSPRRLLVRLAHPVVTQGLQGIIIVVLATLYTTYIVPGATRDCGLSNIWERLFRTKDAQSVKAIQDAFECCGFRSVKHMAWPFPPVDIACAQRFDRALPCRGPWTSALQRSAGVELGVIIVVAILQVRTPPYVLRHAVMSADGSSTQIASLVFPQQFAARFNESSWRRFFGGRRPHGSDVRPSQNRPLITGGEASSEADEEVGHASQTNGYHYGTLDERNGDGPRIEPSSLRQDGNEWRDE</sequence>
<accession>A0ABR4F6L0</accession>
<gene>
    <name evidence="3" type="ORF">FJTKL_00727</name>
</gene>
<feature type="transmembrane region" description="Helical" evidence="2">
    <location>
        <begin position="43"/>
        <end position="66"/>
    </location>
</feature>